<keyword evidence="8 9" id="KW-0472">Membrane</keyword>
<evidence type="ECO:0000256" key="4">
    <source>
        <dbReference type="ARBA" id="ARBA00022475"/>
    </source>
</evidence>
<dbReference type="CDD" id="cd16148">
    <property type="entry name" value="sulfatase_like"/>
    <property type="match status" value="1"/>
</dbReference>
<keyword evidence="13" id="KW-1185">Reference proteome</keyword>
<dbReference type="PIRSF" id="PIRSF004950">
    <property type="entry name" value="Mmb_sulf_HI0842"/>
    <property type="match status" value="1"/>
</dbReference>
<dbReference type="EMBL" id="QJQB01000568">
    <property type="protein sequence ID" value="PYA55735.1"/>
    <property type="molecule type" value="Genomic_DNA"/>
</dbReference>
<protein>
    <recommendedName>
        <fullName evidence="3">Inner membrane protein YejM</fullName>
    </recommendedName>
</protein>
<evidence type="ECO:0000259" key="11">
    <source>
        <dbReference type="Pfam" id="PF11893"/>
    </source>
</evidence>
<dbReference type="PANTHER" id="PTHR43751:SF3">
    <property type="entry name" value="SULFATASE N-TERMINAL DOMAIN-CONTAINING PROTEIN"/>
    <property type="match status" value="1"/>
</dbReference>
<feature type="transmembrane region" description="Helical" evidence="9">
    <location>
        <begin position="21"/>
        <end position="39"/>
    </location>
</feature>
<dbReference type="InterPro" id="IPR017850">
    <property type="entry name" value="Alkaline_phosphatase_core_sf"/>
</dbReference>
<dbReference type="Proteomes" id="UP000247823">
    <property type="component" value="Unassembled WGS sequence"/>
</dbReference>
<comment type="similarity">
    <text evidence="2">To H.influenzae HI_0842.</text>
</comment>
<feature type="transmembrane region" description="Helical" evidence="9">
    <location>
        <begin position="51"/>
        <end position="73"/>
    </location>
</feature>
<dbReference type="Pfam" id="PF11893">
    <property type="entry name" value="DUF3413"/>
    <property type="match status" value="1"/>
</dbReference>
<reference evidence="13" key="1">
    <citation type="submission" date="2018-06" db="EMBL/GenBank/DDBJ databases">
        <title>Serratia marcescens genome sequencing and assembly.</title>
        <authorList>
            <person name="Martins R.C."/>
            <person name="Perdigao-Neto L.V."/>
            <person name="Costa S.F."/>
            <person name="Levin A.S.S."/>
        </authorList>
    </citation>
    <scope>NUCLEOTIDE SEQUENCE [LARGE SCALE GENOMIC DNA]</scope>
    <source>
        <strain evidence="13">1283</strain>
    </source>
</reference>
<evidence type="ECO:0000259" key="10">
    <source>
        <dbReference type="Pfam" id="PF00884"/>
    </source>
</evidence>
<evidence type="ECO:0000256" key="7">
    <source>
        <dbReference type="ARBA" id="ARBA00022989"/>
    </source>
</evidence>
<feature type="transmembrane region" description="Helical" evidence="9">
    <location>
        <begin position="135"/>
        <end position="152"/>
    </location>
</feature>
<evidence type="ECO:0000256" key="2">
    <source>
        <dbReference type="ARBA" id="ARBA00009434"/>
    </source>
</evidence>
<evidence type="ECO:0000256" key="9">
    <source>
        <dbReference type="SAM" id="Phobius"/>
    </source>
</evidence>
<reference evidence="12 13" key="2">
    <citation type="submission" date="2018-06" db="EMBL/GenBank/DDBJ databases">
        <title>Serratia marcescens genome sequencing and assembly.</title>
        <authorList>
            <person name="Martins R.C.R."/>
            <person name="Perdigao-Neto L.V."/>
            <person name="Costa S.F."/>
            <person name="Levin A.S.S."/>
        </authorList>
    </citation>
    <scope>NUCLEOTIDE SEQUENCE [LARGE SCALE GENOMIC DNA]</scope>
    <source>
        <strain evidence="12 13">1283</strain>
    </source>
</reference>
<comment type="subcellular location">
    <subcellularLocation>
        <location evidence="1">Cell inner membrane</location>
        <topology evidence="1">Multi-pass membrane protein</topology>
    </subcellularLocation>
</comment>
<evidence type="ECO:0000256" key="1">
    <source>
        <dbReference type="ARBA" id="ARBA00004429"/>
    </source>
</evidence>
<dbReference type="Gene3D" id="3.40.720.10">
    <property type="entry name" value="Alkaline Phosphatase, subunit A"/>
    <property type="match status" value="1"/>
</dbReference>
<gene>
    <name evidence="12" type="ORF">DMW51_25455</name>
</gene>
<evidence type="ECO:0000313" key="13">
    <source>
        <dbReference type="Proteomes" id="UP000247823"/>
    </source>
</evidence>
<feature type="domain" description="Inner membrane protein YejM N-terminal" evidence="11">
    <location>
        <begin position="6"/>
        <end position="251"/>
    </location>
</feature>
<keyword evidence="6 9" id="KW-0812">Transmembrane</keyword>
<keyword evidence="5" id="KW-0997">Cell inner membrane</keyword>
<feature type="transmembrane region" description="Helical" evidence="9">
    <location>
        <begin position="85"/>
        <end position="103"/>
    </location>
</feature>
<feature type="domain" description="Sulfatase N-terminal" evidence="10">
    <location>
        <begin position="261"/>
        <end position="508"/>
    </location>
</feature>
<evidence type="ECO:0000256" key="6">
    <source>
        <dbReference type="ARBA" id="ARBA00022692"/>
    </source>
</evidence>
<dbReference type="NCBIfam" id="NF038282">
    <property type="entry name" value="LapC_YejM_PbgA"/>
    <property type="match status" value="1"/>
</dbReference>
<keyword evidence="4" id="KW-1003">Cell membrane</keyword>
<evidence type="ECO:0000313" key="12">
    <source>
        <dbReference type="EMBL" id="PYA55735.1"/>
    </source>
</evidence>
<keyword evidence="7 9" id="KW-1133">Transmembrane helix</keyword>
<dbReference type="InterPro" id="IPR052701">
    <property type="entry name" value="GAG_Ulvan_Degrading_Sulfatases"/>
</dbReference>
<name>A0ABX5NAY8_SERMA</name>
<dbReference type="InterPro" id="IPR047997">
    <property type="entry name" value="YejM_enterobact"/>
</dbReference>
<feature type="transmembrane region" description="Helical" evidence="9">
    <location>
        <begin position="172"/>
        <end position="190"/>
    </location>
</feature>
<evidence type="ECO:0000256" key="5">
    <source>
        <dbReference type="ARBA" id="ARBA00022519"/>
    </source>
</evidence>
<dbReference type="RefSeq" id="WP_080490654.1">
    <property type="nucleotide sequence ID" value="NZ_JAKVUL010000303.1"/>
</dbReference>
<accession>A0ABX5NAY8</accession>
<sequence>MVTNRQRYREKVSQMISWGHWFALFNILLALGLGSRYLFVTDWPASLLGRVYALVSLLGHFSFIVFAGYLLVIFPLTFVVMSQRLLRFISATLATAGLTLLLVDSEVFSHFHLHLNPVVWDLVVNPDQSELSRDWQLMFICVPVIFLVEMLFGTWSWQKLRSLNRRRFGKPLAALFISAFFASHLIYIWADANFYRPITMQRANLPLSYPMTARKFLEKHGLLDQQEYERRLVQQGNPEAVAVEYPLSDLSYGDKGSGYNLLMIVVDGIRAKDVAQDMPALTRFAQENVRFSDHYSSGNHADTGLFGLFYGISPTYLDSVLAGRKPSALINALSDQGYQLGLFSSDGFNASLYRQALLTDFSLPTPAPQSDAQTTQQWQRWLTDQGDKEPWFSYINFSGAEPAEGAKTPAPADFIQRYRTGAQDVDAQIARVLDTLKQRGLLDKTVVVITAEHGVEFNDSGKGQWGAGNGFNQAQLQVPLVIHWPGTPAQTISKLTGHNDVMRTLMQRLLHVKTAPKDYSQGEDLFTAQRRNNWIATGDGNQLVITTPTQTLMLDNSGNYRVYDHNGDEIKDEKPQLALLLQVLTDVKRFIAN</sequence>
<dbReference type="Pfam" id="PF00884">
    <property type="entry name" value="Sulfatase"/>
    <property type="match status" value="1"/>
</dbReference>
<dbReference type="InterPro" id="IPR024588">
    <property type="entry name" value="YejM_N"/>
</dbReference>
<evidence type="ECO:0000256" key="3">
    <source>
        <dbReference type="ARBA" id="ARBA00020918"/>
    </source>
</evidence>
<evidence type="ECO:0000256" key="8">
    <source>
        <dbReference type="ARBA" id="ARBA00023136"/>
    </source>
</evidence>
<dbReference type="InterPro" id="IPR012159">
    <property type="entry name" value="YejM-like"/>
</dbReference>
<proteinExistence type="predicted"/>
<comment type="caution">
    <text evidence="12">The sequence shown here is derived from an EMBL/GenBank/DDBJ whole genome shotgun (WGS) entry which is preliminary data.</text>
</comment>
<dbReference type="PANTHER" id="PTHR43751">
    <property type="entry name" value="SULFATASE"/>
    <property type="match status" value="1"/>
</dbReference>
<dbReference type="InterPro" id="IPR000917">
    <property type="entry name" value="Sulfatase_N"/>
</dbReference>
<dbReference type="SUPFAM" id="SSF53649">
    <property type="entry name" value="Alkaline phosphatase-like"/>
    <property type="match status" value="1"/>
</dbReference>
<organism evidence="12 13">
    <name type="scientific">Serratia marcescens</name>
    <dbReference type="NCBI Taxonomy" id="615"/>
    <lineage>
        <taxon>Bacteria</taxon>
        <taxon>Pseudomonadati</taxon>
        <taxon>Pseudomonadota</taxon>
        <taxon>Gammaproteobacteria</taxon>
        <taxon>Enterobacterales</taxon>
        <taxon>Yersiniaceae</taxon>
        <taxon>Serratia</taxon>
    </lineage>
</organism>